<feature type="transmembrane region" description="Helical" evidence="1">
    <location>
        <begin position="33"/>
        <end position="55"/>
    </location>
</feature>
<accession>A0A246K5V6</accession>
<evidence type="ECO:0000313" key="3">
    <source>
        <dbReference type="Proteomes" id="UP000197097"/>
    </source>
</evidence>
<comment type="caution">
    <text evidence="2">The sequence shown here is derived from an EMBL/GenBank/DDBJ whole genome shotgun (WGS) entry which is preliminary data.</text>
</comment>
<name>A0A246K5V6_9SPHN</name>
<sequence length="126" mass="12490">MKSILILDAFTCAAIFLLSLIAAAPIAGLLGLPIIVVTLAGWICLASAALMAIVATQKPPSAALTKLIVVGNLGWIAASLAVLAAFAGQMTGLGIALVIAQALAVLVFAVLETRGAATVGRAALVS</sequence>
<proteinExistence type="predicted"/>
<dbReference type="Proteomes" id="UP000197097">
    <property type="component" value="Unassembled WGS sequence"/>
</dbReference>
<gene>
    <name evidence="2" type="ORF">CDQ91_03120</name>
</gene>
<keyword evidence="3" id="KW-1185">Reference proteome</keyword>
<organism evidence="2 3">
    <name type="scientific">Sphingopyxis witflariensis</name>
    <dbReference type="NCBI Taxonomy" id="173675"/>
    <lineage>
        <taxon>Bacteria</taxon>
        <taxon>Pseudomonadati</taxon>
        <taxon>Pseudomonadota</taxon>
        <taxon>Alphaproteobacteria</taxon>
        <taxon>Sphingomonadales</taxon>
        <taxon>Sphingomonadaceae</taxon>
        <taxon>Sphingopyxis</taxon>
    </lineage>
</organism>
<evidence type="ECO:0000313" key="2">
    <source>
        <dbReference type="EMBL" id="OWR01401.1"/>
    </source>
</evidence>
<keyword evidence="1" id="KW-0472">Membrane</keyword>
<keyword evidence="1" id="KW-1133">Transmembrane helix</keyword>
<evidence type="ECO:0000256" key="1">
    <source>
        <dbReference type="SAM" id="Phobius"/>
    </source>
</evidence>
<dbReference type="AlphaFoldDB" id="A0A246K5V6"/>
<keyword evidence="1" id="KW-0812">Transmembrane</keyword>
<dbReference type="EMBL" id="NISJ01000001">
    <property type="protein sequence ID" value="OWR01401.1"/>
    <property type="molecule type" value="Genomic_DNA"/>
</dbReference>
<reference evidence="2 3" key="1">
    <citation type="journal article" date="2002" name="Int. J. Syst. Evol. Microbiol.">
        <title>Sphingopyxis witflariensis sp. nov., isolated from activated sludge.</title>
        <authorList>
            <person name="Kampfer P."/>
            <person name="Witzenberger R."/>
            <person name="Denner E.B."/>
            <person name="Busse H.J."/>
            <person name="Neef A."/>
        </authorList>
    </citation>
    <scope>NUCLEOTIDE SEQUENCE [LARGE SCALE GENOMIC DNA]</scope>
    <source>
        <strain evidence="2 3">DSM 14551</strain>
    </source>
</reference>
<feature type="transmembrane region" description="Helical" evidence="1">
    <location>
        <begin position="67"/>
        <end position="87"/>
    </location>
</feature>
<feature type="transmembrane region" description="Helical" evidence="1">
    <location>
        <begin position="93"/>
        <end position="111"/>
    </location>
</feature>
<protein>
    <submittedName>
        <fullName evidence="2">Uncharacterized protein</fullName>
    </submittedName>
</protein>